<evidence type="ECO:0000313" key="14">
    <source>
        <dbReference type="EMBL" id="KAH7309512.1"/>
    </source>
</evidence>
<dbReference type="SUPFAM" id="SSF52151">
    <property type="entry name" value="FabD/lysophospholipase-like"/>
    <property type="match status" value="1"/>
</dbReference>
<feature type="compositionally biased region" description="Basic and acidic residues" evidence="11">
    <location>
        <begin position="55"/>
        <end position="70"/>
    </location>
</feature>
<dbReference type="PANTHER" id="PTHR10728:SF33">
    <property type="entry name" value="LYSOPHOSPHOLIPASE 1-RELATED"/>
    <property type="match status" value="1"/>
</dbReference>
<name>A0A8K0WNI8_9HYPO</name>
<dbReference type="InterPro" id="IPR002642">
    <property type="entry name" value="LysoPLipase_cat_dom"/>
</dbReference>
<evidence type="ECO:0000256" key="4">
    <source>
        <dbReference type="ARBA" id="ARBA00022801"/>
    </source>
</evidence>
<comment type="catalytic activity">
    <reaction evidence="8 10">
        <text>a 1-acyl-sn-glycero-3-phosphocholine + H2O = sn-glycerol 3-phosphocholine + a fatty acid + H(+)</text>
        <dbReference type="Rhea" id="RHEA:15177"/>
        <dbReference type="ChEBI" id="CHEBI:15377"/>
        <dbReference type="ChEBI" id="CHEBI:15378"/>
        <dbReference type="ChEBI" id="CHEBI:16870"/>
        <dbReference type="ChEBI" id="CHEBI:28868"/>
        <dbReference type="ChEBI" id="CHEBI:58168"/>
        <dbReference type="EC" id="3.1.1.5"/>
    </reaction>
</comment>
<evidence type="ECO:0000256" key="5">
    <source>
        <dbReference type="ARBA" id="ARBA00022963"/>
    </source>
</evidence>
<dbReference type="PANTHER" id="PTHR10728">
    <property type="entry name" value="CYTOSOLIC PHOSPHOLIPASE A2"/>
    <property type="match status" value="1"/>
</dbReference>
<dbReference type="Proteomes" id="UP000813444">
    <property type="component" value="Unassembled WGS sequence"/>
</dbReference>
<feature type="signal peptide" evidence="10">
    <location>
        <begin position="1"/>
        <end position="22"/>
    </location>
</feature>
<dbReference type="SMART" id="SM00022">
    <property type="entry name" value="PLAc"/>
    <property type="match status" value="1"/>
</dbReference>
<dbReference type="InterPro" id="IPR016035">
    <property type="entry name" value="Acyl_Trfase/lysoPLipase"/>
</dbReference>
<dbReference type="GO" id="GO:0004622">
    <property type="term" value="F:phosphatidylcholine lysophospholipase activity"/>
    <property type="evidence" value="ECO:0007669"/>
    <property type="project" value="UniProtKB-EC"/>
</dbReference>
<keyword evidence="4 9" id="KW-0378">Hydrolase</keyword>
<proteinExistence type="inferred from homology"/>
<dbReference type="Gene3D" id="3.40.1090.10">
    <property type="entry name" value="Cytosolic phospholipase A2 catalytic domain"/>
    <property type="match status" value="1"/>
</dbReference>
<evidence type="ECO:0000256" key="7">
    <source>
        <dbReference type="ARBA" id="ARBA00023180"/>
    </source>
</evidence>
<evidence type="ECO:0000256" key="10">
    <source>
        <dbReference type="RuleBase" id="RU362103"/>
    </source>
</evidence>
<evidence type="ECO:0000256" key="8">
    <source>
        <dbReference type="ARBA" id="ARBA00049531"/>
    </source>
</evidence>
<keyword evidence="6 9" id="KW-0443">Lipid metabolism</keyword>
<gene>
    <name evidence="14" type="ORF">B0I35DRAFT_482276</name>
</gene>
<feature type="domain" description="PLA2c" evidence="13">
    <location>
        <begin position="54"/>
        <end position="599"/>
    </location>
</feature>
<reference evidence="14" key="1">
    <citation type="journal article" date="2021" name="Nat. Commun.">
        <title>Genetic determinants of endophytism in the Arabidopsis root mycobiome.</title>
        <authorList>
            <person name="Mesny F."/>
            <person name="Miyauchi S."/>
            <person name="Thiergart T."/>
            <person name="Pickel B."/>
            <person name="Atanasova L."/>
            <person name="Karlsson M."/>
            <person name="Huettel B."/>
            <person name="Barry K.W."/>
            <person name="Haridas S."/>
            <person name="Chen C."/>
            <person name="Bauer D."/>
            <person name="Andreopoulos W."/>
            <person name="Pangilinan J."/>
            <person name="LaButti K."/>
            <person name="Riley R."/>
            <person name="Lipzen A."/>
            <person name="Clum A."/>
            <person name="Drula E."/>
            <person name="Henrissat B."/>
            <person name="Kohler A."/>
            <person name="Grigoriev I.V."/>
            <person name="Martin F.M."/>
            <person name="Hacquard S."/>
        </authorList>
    </citation>
    <scope>NUCLEOTIDE SEQUENCE</scope>
    <source>
        <strain evidence="14">MPI-CAGE-CH-0235</strain>
    </source>
</reference>
<evidence type="ECO:0000256" key="3">
    <source>
        <dbReference type="ARBA" id="ARBA00022729"/>
    </source>
</evidence>
<dbReference type="Pfam" id="PF01735">
    <property type="entry name" value="PLA2_B"/>
    <property type="match status" value="1"/>
</dbReference>
<dbReference type="GO" id="GO:0005783">
    <property type="term" value="C:endoplasmic reticulum"/>
    <property type="evidence" value="ECO:0007669"/>
    <property type="project" value="TreeGrafter"/>
</dbReference>
<organism evidence="14 15">
    <name type="scientific">Stachybotrys elegans</name>
    <dbReference type="NCBI Taxonomy" id="80388"/>
    <lineage>
        <taxon>Eukaryota</taxon>
        <taxon>Fungi</taxon>
        <taxon>Dikarya</taxon>
        <taxon>Ascomycota</taxon>
        <taxon>Pezizomycotina</taxon>
        <taxon>Sordariomycetes</taxon>
        <taxon>Hypocreomycetidae</taxon>
        <taxon>Hypocreales</taxon>
        <taxon>Stachybotryaceae</taxon>
        <taxon>Stachybotrys</taxon>
    </lineage>
</organism>
<dbReference type="GO" id="GO:0046475">
    <property type="term" value="P:glycerophospholipid catabolic process"/>
    <property type="evidence" value="ECO:0007669"/>
    <property type="project" value="TreeGrafter"/>
</dbReference>
<feature type="region of interest" description="Disordered" evidence="11">
    <location>
        <begin position="25"/>
        <end position="70"/>
    </location>
</feature>
<evidence type="ECO:0000256" key="6">
    <source>
        <dbReference type="ARBA" id="ARBA00023098"/>
    </source>
</evidence>
<comment type="similarity">
    <text evidence="1 10">Belongs to the lysophospholipase family.</text>
</comment>
<evidence type="ECO:0000313" key="15">
    <source>
        <dbReference type="Proteomes" id="UP000813444"/>
    </source>
</evidence>
<comment type="caution">
    <text evidence="14">The sequence shown here is derived from an EMBL/GenBank/DDBJ whole genome shotgun (WGS) entry which is preliminary data.</text>
</comment>
<sequence>MGVASQLTLLLAAASSLHSVAAVPQTSPASHPASAFSRRAVSNAPNGYTPTEVDCPERRPRIRDGSRLSDQERDWVQMRRNETIPHIRRLLGRLAIPGFDSDHYLRNVEDDATALPNIGLAISGGGYRAMLNGAGAVAAWDSRSDGSETDGNLGGLLQSSTYLSGLSGGGWLVGSLFVNNWTSVQDHLRSGNLWQTQDSLLEGPEQVSLRQYYSEVSGSVSDKDDAGFERSITDYWGRMLSYQLINADEGGPGVTFSSIANDEEFRNGRTPLPFIIANGRDPGEEIISVNSTVFEFSPWELGSSDPTLHAYVPLQWVGSAFDGGELPDDARCVAGFDNAGFVMGTSSSLFNAIVLYLQDPESPFVPEGVPGFLIDALVNVLDVFGDSNNDIADWTPNPFRNYNDSNNLSGDHERLTLVDGGEDLQNVPYHPHLLIERQVDVVFSIDSSADTETSWPNGASAIATYERSLESISEGTGFPVVPGRDTFLNLGLNTRPVFFGCNTTNVTEPAPLIVYIPNYPYVYTSNISTLSVSVSEGERDAMVQNGWAVATMHNATRDENWPVCVGCAMLHHSFERTNTTVPNACRSCFQEYCWDGTLDESEPAPYVPEVFGTLIEVEDAAPAVVASAAVAMIVSAAVGMALII</sequence>
<dbReference type="GO" id="GO:0004623">
    <property type="term" value="F:phospholipase A2 activity"/>
    <property type="evidence" value="ECO:0007669"/>
    <property type="project" value="TreeGrafter"/>
</dbReference>
<keyword evidence="3 10" id="KW-0732">Signal</keyword>
<evidence type="ECO:0000256" key="2">
    <source>
        <dbReference type="ARBA" id="ARBA00013274"/>
    </source>
</evidence>
<dbReference type="OrthoDB" id="4084751at2759"/>
<evidence type="ECO:0000256" key="11">
    <source>
        <dbReference type="SAM" id="MobiDB-lite"/>
    </source>
</evidence>
<keyword evidence="5 9" id="KW-0442">Lipid degradation</keyword>
<evidence type="ECO:0000256" key="9">
    <source>
        <dbReference type="PROSITE-ProRule" id="PRU00555"/>
    </source>
</evidence>
<keyword evidence="12" id="KW-0472">Membrane</keyword>
<dbReference type="EMBL" id="JAGPNK010000013">
    <property type="protein sequence ID" value="KAH7309512.1"/>
    <property type="molecule type" value="Genomic_DNA"/>
</dbReference>
<feature type="chain" id="PRO_5035487627" description="Lysophospholipase" evidence="10">
    <location>
        <begin position="23"/>
        <end position="644"/>
    </location>
</feature>
<dbReference type="GO" id="GO:0005829">
    <property type="term" value="C:cytosol"/>
    <property type="evidence" value="ECO:0007669"/>
    <property type="project" value="TreeGrafter"/>
</dbReference>
<keyword evidence="12" id="KW-1133">Transmembrane helix</keyword>
<accession>A0A8K0WNI8</accession>
<evidence type="ECO:0000256" key="12">
    <source>
        <dbReference type="SAM" id="Phobius"/>
    </source>
</evidence>
<dbReference type="PROSITE" id="PS51210">
    <property type="entry name" value="PLA2C"/>
    <property type="match status" value="1"/>
</dbReference>
<dbReference type="EC" id="3.1.1.5" evidence="2 10"/>
<dbReference type="FunFam" id="3.40.1090.10:FF:000010">
    <property type="entry name" value="Lysophospholipase"/>
    <property type="match status" value="1"/>
</dbReference>
<evidence type="ECO:0000256" key="1">
    <source>
        <dbReference type="ARBA" id="ARBA00008780"/>
    </source>
</evidence>
<evidence type="ECO:0000259" key="13">
    <source>
        <dbReference type="PROSITE" id="PS51210"/>
    </source>
</evidence>
<protein>
    <recommendedName>
        <fullName evidence="2 10">Lysophospholipase</fullName>
        <ecNumber evidence="2 10">3.1.1.5</ecNumber>
    </recommendedName>
</protein>
<keyword evidence="12" id="KW-0812">Transmembrane</keyword>
<dbReference type="AlphaFoldDB" id="A0A8K0WNI8"/>
<keyword evidence="15" id="KW-1185">Reference proteome</keyword>
<keyword evidence="7" id="KW-0325">Glycoprotein</keyword>
<feature type="transmembrane region" description="Helical" evidence="12">
    <location>
        <begin position="623"/>
        <end position="643"/>
    </location>
</feature>